<feature type="domain" description="BMC" evidence="4">
    <location>
        <begin position="5"/>
        <end position="89"/>
    </location>
</feature>
<dbReference type="PANTHER" id="PTHR33941:SF11">
    <property type="entry name" value="BACTERIAL MICROCOMPARTMENT SHELL PROTEIN PDUJ"/>
    <property type="match status" value="1"/>
</dbReference>
<dbReference type="CDD" id="cd07045">
    <property type="entry name" value="BMC_CcmK_like"/>
    <property type="match status" value="1"/>
</dbReference>
<dbReference type="Proteomes" id="UP000287872">
    <property type="component" value="Unassembled WGS sequence"/>
</dbReference>
<dbReference type="RefSeq" id="WP_124997623.1">
    <property type="nucleotide sequence ID" value="NZ_BHYK01000002.1"/>
</dbReference>
<sequence length="201" mass="22845">MNRRALGLIEVKGYLGAIEAADIALKAANVSLIGCEIVKGGLVTVKLEGDVSSVKAAVEAVEIGMIKLDFLVGVHVIARPDTSVWDMIEKNVNTDDKIYEHKKNNEDLLLIESESIEDEFKKNENVNQEEKIQRIKEIEFKDNSLENSTSLREELENKKVNDLRTLARSLSLDNMTKKQIKFAKKDRLVEEIILFYQRRTK</sequence>
<dbReference type="InterPro" id="IPR050575">
    <property type="entry name" value="BMC_shell"/>
</dbReference>
<dbReference type="SUPFAM" id="SSF143414">
    <property type="entry name" value="CcmK-like"/>
    <property type="match status" value="1"/>
</dbReference>
<dbReference type="InterPro" id="IPR037233">
    <property type="entry name" value="CcmK-like_sf"/>
</dbReference>
<dbReference type="PROSITE" id="PS51930">
    <property type="entry name" value="BMC_2"/>
    <property type="match status" value="1"/>
</dbReference>
<name>A0A401UGY1_9CLOT</name>
<dbReference type="InterPro" id="IPR044872">
    <property type="entry name" value="CcmK/CsoS1_BMC"/>
</dbReference>
<organism evidence="5 6">
    <name type="scientific">Clostridium tagluense</name>
    <dbReference type="NCBI Taxonomy" id="360422"/>
    <lineage>
        <taxon>Bacteria</taxon>
        <taxon>Bacillati</taxon>
        <taxon>Bacillota</taxon>
        <taxon>Clostridia</taxon>
        <taxon>Eubacteriales</taxon>
        <taxon>Clostridiaceae</taxon>
        <taxon>Clostridium</taxon>
    </lineage>
</organism>
<comment type="caution">
    <text evidence="5">The sequence shown here is derived from an EMBL/GenBank/DDBJ whole genome shotgun (WGS) entry which is preliminary data.</text>
</comment>
<evidence type="ECO:0000256" key="1">
    <source>
        <dbReference type="ARBA" id="ARBA00024322"/>
    </source>
</evidence>
<dbReference type="AlphaFoldDB" id="A0A401UGY1"/>
<dbReference type="Gene3D" id="3.30.70.1710">
    <property type="match status" value="1"/>
</dbReference>
<dbReference type="InterPro" id="IPR000249">
    <property type="entry name" value="BMC_dom"/>
</dbReference>
<evidence type="ECO:0000313" key="6">
    <source>
        <dbReference type="Proteomes" id="UP000287872"/>
    </source>
</evidence>
<dbReference type="EMBL" id="BHYK01000002">
    <property type="protein sequence ID" value="GCD08808.1"/>
    <property type="molecule type" value="Genomic_DNA"/>
</dbReference>
<evidence type="ECO:0000256" key="2">
    <source>
        <dbReference type="ARBA" id="ARBA00024446"/>
    </source>
</evidence>
<comment type="similarity">
    <text evidence="3">Belongs to the bacterial microcompartments protein family.</text>
</comment>
<keyword evidence="6" id="KW-1185">Reference proteome</keyword>
<proteinExistence type="inferred from homology"/>
<keyword evidence="2" id="KW-1283">Bacterial microcompartment</keyword>
<evidence type="ECO:0000259" key="4">
    <source>
        <dbReference type="PROSITE" id="PS51930"/>
    </source>
</evidence>
<comment type="subcellular location">
    <subcellularLocation>
        <location evidence="1">Bacterial microcompartment</location>
    </subcellularLocation>
</comment>
<dbReference type="GO" id="GO:0031469">
    <property type="term" value="C:bacterial microcompartment"/>
    <property type="evidence" value="ECO:0007669"/>
    <property type="project" value="UniProtKB-SubCell"/>
</dbReference>
<dbReference type="Pfam" id="PF00936">
    <property type="entry name" value="BMC"/>
    <property type="match status" value="1"/>
</dbReference>
<dbReference type="PANTHER" id="PTHR33941">
    <property type="entry name" value="PROPANEDIOL UTILIZATION PROTEIN PDUA"/>
    <property type="match status" value="1"/>
</dbReference>
<protein>
    <submittedName>
        <fullName evidence="5">Ethanolamine utilization protein</fullName>
    </submittedName>
</protein>
<dbReference type="OrthoDB" id="9812608at2"/>
<accession>A0A401UGY1</accession>
<evidence type="ECO:0000313" key="5">
    <source>
        <dbReference type="EMBL" id="GCD08808.1"/>
    </source>
</evidence>
<reference evidence="5 6" key="1">
    <citation type="submission" date="2018-11" db="EMBL/GenBank/DDBJ databases">
        <title>Genome sequencing and assembly of Clostridium tagluense strain A121.</title>
        <authorList>
            <person name="Murakami T."/>
            <person name="Segawa T."/>
            <person name="Shcherbakova V.A."/>
            <person name="Mori H."/>
            <person name="Yoshimura Y."/>
        </authorList>
    </citation>
    <scope>NUCLEOTIDE SEQUENCE [LARGE SCALE GENOMIC DNA]</scope>
    <source>
        <strain evidence="5 6">A121</strain>
    </source>
</reference>
<evidence type="ECO:0000256" key="3">
    <source>
        <dbReference type="PROSITE-ProRule" id="PRU01278"/>
    </source>
</evidence>
<dbReference type="SMART" id="SM00877">
    <property type="entry name" value="BMC"/>
    <property type="match status" value="1"/>
</dbReference>
<gene>
    <name evidence="5" type="ORF">Ctaglu_04310</name>
</gene>